<organism evidence="1 2">
    <name type="scientific">Thalassococcus profundi</name>
    <dbReference type="NCBI Taxonomy" id="2282382"/>
    <lineage>
        <taxon>Bacteria</taxon>
        <taxon>Pseudomonadati</taxon>
        <taxon>Pseudomonadota</taxon>
        <taxon>Alphaproteobacteria</taxon>
        <taxon>Rhodobacterales</taxon>
        <taxon>Roseobacteraceae</taxon>
        <taxon>Thalassococcus</taxon>
    </lineage>
</organism>
<evidence type="ECO:0000313" key="2">
    <source>
        <dbReference type="Proteomes" id="UP000253977"/>
    </source>
</evidence>
<accession>A0A369TTA6</accession>
<reference evidence="1 2" key="1">
    <citation type="submission" date="2018-07" db="EMBL/GenBank/DDBJ databases">
        <title>Thalassococcus profundi sp. nov., a marine bacterium isolated from deep seawater of Okinawa Trough.</title>
        <authorList>
            <person name="Yu M."/>
        </authorList>
    </citation>
    <scope>NUCLEOTIDE SEQUENCE [LARGE SCALE GENOMIC DNA]</scope>
    <source>
        <strain evidence="1 2">WRAS1</strain>
    </source>
</reference>
<name>A0A369TTA6_9RHOB</name>
<gene>
    <name evidence="1" type="ORF">DU478_00305</name>
</gene>
<proteinExistence type="predicted"/>
<sequence length="71" mass="7631">MAHDWIIDVLTDLRAFARANGLPHLAEQLDETHLAARKEIASQAKGSSIGLRAVVATDGFYSGAAGMRRNP</sequence>
<keyword evidence="2" id="KW-1185">Reference proteome</keyword>
<comment type="caution">
    <text evidence="1">The sequence shown here is derived from an EMBL/GenBank/DDBJ whole genome shotgun (WGS) entry which is preliminary data.</text>
</comment>
<dbReference type="AlphaFoldDB" id="A0A369TTA6"/>
<evidence type="ECO:0000313" key="1">
    <source>
        <dbReference type="EMBL" id="RDD67964.1"/>
    </source>
</evidence>
<dbReference type="OrthoDB" id="7659348at2"/>
<protein>
    <submittedName>
        <fullName evidence="1">Uncharacterized protein</fullName>
    </submittedName>
</protein>
<dbReference type="EMBL" id="QPMK01000001">
    <property type="protein sequence ID" value="RDD67964.1"/>
    <property type="molecule type" value="Genomic_DNA"/>
</dbReference>
<dbReference type="Proteomes" id="UP000253977">
    <property type="component" value="Unassembled WGS sequence"/>
</dbReference>
<dbReference type="RefSeq" id="WP_114508942.1">
    <property type="nucleotide sequence ID" value="NZ_QPMK01000001.1"/>
</dbReference>